<keyword evidence="1" id="KW-0255">Endonuclease</keyword>
<organism evidence="1 2">
    <name type="scientific">Mobilisporobacter senegalensis</name>
    <dbReference type="NCBI Taxonomy" id="1329262"/>
    <lineage>
        <taxon>Bacteria</taxon>
        <taxon>Bacillati</taxon>
        <taxon>Bacillota</taxon>
        <taxon>Clostridia</taxon>
        <taxon>Lachnospirales</taxon>
        <taxon>Lachnospiraceae</taxon>
        <taxon>Mobilisporobacter</taxon>
    </lineage>
</organism>
<dbReference type="RefSeq" id="WP_123609272.1">
    <property type="nucleotide sequence ID" value="NZ_RJVG01000005.1"/>
</dbReference>
<dbReference type="GO" id="GO:0004519">
    <property type="term" value="F:endonuclease activity"/>
    <property type="evidence" value="ECO:0007669"/>
    <property type="project" value="UniProtKB-KW"/>
</dbReference>
<dbReference type="AlphaFoldDB" id="A0A3N1XN15"/>
<dbReference type="CDD" id="cd00085">
    <property type="entry name" value="HNHc"/>
    <property type="match status" value="1"/>
</dbReference>
<accession>A0A3N1XN15</accession>
<sequence>MTEWIITCNTGAYDVEGAFEKLNKIDWKQSTNVEVGDIIYIYVGAPVGKIRFKCLATKVELEEHEIDDTEFVIDDTQYGNYGRYMEITLQEKFNNIKLGYNHLRKNGLKTVQGPSKVTSELSAYLFSVIETGGTTFDGYYKKGKVPKTRREAITILQRAYNRPVTARELTDLMYELGKHQANVFSELQFMESQGLAKKTGSSAPFTYSIVSNIGNPQYFYVFQNKSFDEECTGEYLWAPKYAKDGTQNHHWTRMQEVKKGDVIFHGYKQHVAAVSIANTDSYTADRPGELSADAWTKEGWRVDTDYFVFPHAIAPKDYWDKLKLMQPDKYSPFDKNGSGNMGYLFPITKEMGIFLLDTTAGKTNPGVAIPTEQEDDEIISLLSGQPAEIINSLIKQFQKKLPEILPREQELEDLRVKFVNDFNMNKLMNMKKEEYVVGLGSKSSFCYRLETELKDLGNIHGATSAKFGLYYGKSGEDTEEKYRCTKKFGEDPDEALQEIKKQIVYLRMDGEKKDLDAIRKCEFAPLFRGKILAVYFPEDYLCIFSDEHLNYFMQKLDIQVSPDDDILTKQIKLVKWKKSRPEMKSWNNHIFSNFLYSSFGRPFEVEKSEKDAQDERDREYPRDYVVHIGITIGQWKELLQNSEIFKSEDIELLKRFYLADNHATSCYDLSIQDGVSPTSYISPVVSLAKRIADELGLDPVYGDGGKQVWWRIPFWGRYREDSRFEWKLRPKLAKAMAALFPELNNIVDTEAEEQEDNSLIKELKLANVGKVDNFEYSGEPKAKAAPVYTNGHKTYPRDRQTAINALAHAHYKCEVDAAHPTFIRKKSNKRYTEPHHLVPMAFSDEFEVSLDREENIVSLCSNCHNQIHYGKDAYVLIKKLYAERKEVLESVGIKITLEHLLSRYDIKA</sequence>
<dbReference type="EMBL" id="RJVG01000005">
    <property type="protein sequence ID" value="ROR28083.1"/>
    <property type="molecule type" value="Genomic_DNA"/>
</dbReference>
<comment type="caution">
    <text evidence="1">The sequence shown here is derived from an EMBL/GenBank/DDBJ whole genome shotgun (WGS) entry which is preliminary data.</text>
</comment>
<reference evidence="1 2" key="1">
    <citation type="submission" date="2018-11" db="EMBL/GenBank/DDBJ databases">
        <title>Genomic Encyclopedia of Type Strains, Phase IV (KMG-IV): sequencing the most valuable type-strain genomes for metagenomic binning, comparative biology and taxonomic classification.</title>
        <authorList>
            <person name="Goeker M."/>
        </authorList>
    </citation>
    <scope>NUCLEOTIDE SEQUENCE [LARGE SCALE GENOMIC DNA]</scope>
    <source>
        <strain evidence="1 2">DSM 26537</strain>
    </source>
</reference>
<keyword evidence="1" id="KW-0540">Nuclease</keyword>
<gene>
    <name evidence="1" type="ORF">EDD66_10521</name>
</gene>
<keyword evidence="2" id="KW-1185">Reference proteome</keyword>
<protein>
    <submittedName>
        <fullName evidence="1">Putative HNH restriction endonuclease</fullName>
    </submittedName>
</protein>
<evidence type="ECO:0000313" key="1">
    <source>
        <dbReference type="EMBL" id="ROR28083.1"/>
    </source>
</evidence>
<name>A0A3N1XN15_9FIRM</name>
<dbReference type="Proteomes" id="UP000273083">
    <property type="component" value="Unassembled WGS sequence"/>
</dbReference>
<keyword evidence="1" id="KW-0378">Hydrolase</keyword>
<dbReference type="OrthoDB" id="5678128at2"/>
<proteinExistence type="predicted"/>
<evidence type="ECO:0000313" key="2">
    <source>
        <dbReference type="Proteomes" id="UP000273083"/>
    </source>
</evidence>
<dbReference type="InterPro" id="IPR003615">
    <property type="entry name" value="HNH_nuc"/>
</dbReference>